<dbReference type="InterPro" id="IPR019302">
    <property type="entry name" value="CAP12/PCTIR_TIR_dom"/>
</dbReference>
<evidence type="ECO:0000259" key="1">
    <source>
        <dbReference type="Pfam" id="PF10137"/>
    </source>
</evidence>
<keyword evidence="3" id="KW-1185">Reference proteome</keyword>
<protein>
    <submittedName>
        <fullName evidence="2">Nucleotide-binding protein</fullName>
    </submittedName>
</protein>
<comment type="caution">
    <text evidence="2">The sequence shown here is derived from an EMBL/GenBank/DDBJ whole genome shotgun (WGS) entry which is preliminary data.</text>
</comment>
<feature type="domain" description="CD-NTase-associated protein 12/Pycsar effector protein TIR" evidence="1">
    <location>
        <begin position="122"/>
        <end position="235"/>
    </location>
</feature>
<evidence type="ECO:0000313" key="2">
    <source>
        <dbReference type="EMBL" id="MCC9074462.1"/>
    </source>
</evidence>
<dbReference type="RefSeq" id="WP_229991273.1">
    <property type="nucleotide sequence ID" value="NZ_JAJJMO010000001.1"/>
</dbReference>
<dbReference type="Pfam" id="PF10137">
    <property type="entry name" value="CAP12-PCTIR_TIR"/>
    <property type="match status" value="1"/>
</dbReference>
<sequence length="257" mass="29402">MKLRELQLLSEALFESVKSDLKFFAPIQVFVKKLSEVDYSDPTSLPEIKIYSDKIEEFFERYRPTASVELYFPPAQTSTNDTTVKSIYKIVQQLNTLSKEELLTEFESIKPKPKLKSSGLGKIFIGHGRSKLWARLQIFIKDDLSLQTLTFEDESRTSESIVNILGEFLDNSSLAILVMTAEDETPEGKTRARQNVIHEAGLFQGRLGFDKVIILKQEGVEEFTNISGLQYIPFSGENIEQCFYELQRKLKKLGLIK</sequence>
<proteinExistence type="predicted"/>
<dbReference type="EMBL" id="JAJJMO010000001">
    <property type="protein sequence ID" value="MCC9074462.1"/>
    <property type="molecule type" value="Genomic_DNA"/>
</dbReference>
<gene>
    <name evidence="2" type="ORF">LNQ49_23000</name>
</gene>
<accession>A0ABS8N2A2</accession>
<evidence type="ECO:0000313" key="3">
    <source>
        <dbReference type="Proteomes" id="UP001430919"/>
    </source>
</evidence>
<organism evidence="2 3">
    <name type="scientific">Flavobacterium pisciphilum</name>
    <dbReference type="NCBI Taxonomy" id="2893755"/>
    <lineage>
        <taxon>Bacteria</taxon>
        <taxon>Pseudomonadati</taxon>
        <taxon>Bacteroidota</taxon>
        <taxon>Flavobacteriia</taxon>
        <taxon>Flavobacteriales</taxon>
        <taxon>Flavobacteriaceae</taxon>
        <taxon>Flavobacterium</taxon>
    </lineage>
</organism>
<name>A0ABS8N2A2_9FLAO</name>
<dbReference type="Proteomes" id="UP001430919">
    <property type="component" value="Unassembled WGS sequence"/>
</dbReference>
<reference evidence="2" key="1">
    <citation type="submission" date="2021-11" db="EMBL/GenBank/DDBJ databases">
        <title>Description of novel Flavobacterium species.</title>
        <authorList>
            <person name="Saticioglu I.B."/>
            <person name="Ay H."/>
            <person name="Altun S."/>
            <person name="Duman M."/>
        </authorList>
    </citation>
    <scope>NUCLEOTIDE SEQUENCE</scope>
    <source>
        <strain evidence="2">F-65</strain>
    </source>
</reference>